<evidence type="ECO:0000313" key="2">
    <source>
        <dbReference type="Proteomes" id="UP000515800"/>
    </source>
</evidence>
<dbReference type="AlphaFoldDB" id="A0A7G9T6C0"/>
<gene>
    <name evidence="1" type="ORF">H9L19_01855</name>
</gene>
<dbReference type="KEGG" id="wdi:H9L19_01855"/>
<organism evidence="1 2">
    <name type="scientific">Weissella diestrammenae</name>
    <dbReference type="NCBI Taxonomy" id="1162633"/>
    <lineage>
        <taxon>Bacteria</taxon>
        <taxon>Bacillati</taxon>
        <taxon>Bacillota</taxon>
        <taxon>Bacilli</taxon>
        <taxon>Lactobacillales</taxon>
        <taxon>Lactobacillaceae</taxon>
        <taxon>Weissella</taxon>
    </lineage>
</organism>
<keyword evidence="2" id="KW-1185">Reference proteome</keyword>
<protein>
    <submittedName>
        <fullName evidence="1">DUF1054 family protein</fullName>
    </submittedName>
</protein>
<reference evidence="1 2" key="1">
    <citation type="submission" date="2020-08" db="EMBL/GenBank/DDBJ databases">
        <title>Genome sequence of Weissella diestrammenae KACC 16890T.</title>
        <authorList>
            <person name="Hyun D.-W."/>
            <person name="Bae J.-W."/>
        </authorList>
    </citation>
    <scope>NUCLEOTIDE SEQUENCE [LARGE SCALE GENOMIC DNA]</scope>
    <source>
        <strain evidence="1 2">KACC 16890</strain>
    </source>
</reference>
<accession>A0A7G9T6C0</accession>
<dbReference type="InterPro" id="IPR053707">
    <property type="entry name" value="UPF0637_domain_sf"/>
</dbReference>
<dbReference type="Proteomes" id="UP000515800">
    <property type="component" value="Chromosome"/>
</dbReference>
<dbReference type="Gene3D" id="3.30.930.20">
    <property type="entry name" value="Protein of unknown function DUF1054"/>
    <property type="match status" value="1"/>
</dbReference>
<proteinExistence type="predicted"/>
<evidence type="ECO:0000313" key="1">
    <source>
        <dbReference type="EMBL" id="QNN75645.1"/>
    </source>
</evidence>
<dbReference type="SUPFAM" id="SSF142913">
    <property type="entry name" value="YktB/PF0168-like"/>
    <property type="match status" value="1"/>
</dbReference>
<dbReference type="InterPro" id="IPR009403">
    <property type="entry name" value="UPF0637"/>
</dbReference>
<dbReference type="Pfam" id="PF06335">
    <property type="entry name" value="DUF1054"/>
    <property type="match status" value="1"/>
</dbReference>
<dbReference type="EMBL" id="CP060724">
    <property type="protein sequence ID" value="QNN75645.1"/>
    <property type="molecule type" value="Genomic_DNA"/>
</dbReference>
<dbReference type="RefSeq" id="WP_187529477.1">
    <property type="nucleotide sequence ID" value="NZ_CP060724.1"/>
</dbReference>
<sequence length="199" mass="22882">MFTQQHFDVFSEPTLHGRMTQIRSVLDPEFELFAEKALPLLEQDGQQWTAHVAKHLRRTVNPPESTWIAFSPNRRGYKMMPHFELTMWQNRLFMSLSVLENAKETPGKWAQLSKKIEVAQDLIAQLPADFVSSKDHMVNEVTPIDVKNIVQNFTKSRQNELIIGMSIDAKSDQIGTNQTEQTLLHAIQALLPIYAIIRD</sequence>
<name>A0A7G9T6C0_9LACO</name>